<evidence type="ECO:0000313" key="1">
    <source>
        <dbReference type="EMBL" id="CAH0536146.1"/>
    </source>
</evidence>
<accession>A0ABM8ZZ68</accession>
<dbReference type="Gene3D" id="3.40.50.11010">
    <property type="match status" value="1"/>
</dbReference>
<gene>
    <name evidence="1" type="ORF">VMF7928_00240</name>
</gene>
<proteinExistence type="predicted"/>
<evidence type="ECO:0008006" key="3">
    <source>
        <dbReference type="Google" id="ProtNLM"/>
    </source>
</evidence>
<evidence type="ECO:0000313" key="2">
    <source>
        <dbReference type="Proteomes" id="UP000838748"/>
    </source>
</evidence>
<organism evidence="1 2">
    <name type="scientific">Vibrio marisflavi CECT 7928</name>
    <dbReference type="NCBI Taxonomy" id="634439"/>
    <lineage>
        <taxon>Bacteria</taxon>
        <taxon>Pseudomonadati</taxon>
        <taxon>Pseudomonadota</taxon>
        <taxon>Gammaproteobacteria</taxon>
        <taxon>Vibrionales</taxon>
        <taxon>Vibrionaceae</taxon>
        <taxon>Vibrio</taxon>
    </lineage>
</organism>
<dbReference type="EMBL" id="CAKLDM010000001">
    <property type="protein sequence ID" value="CAH0536146.1"/>
    <property type="molecule type" value="Genomic_DNA"/>
</dbReference>
<sequence length="369" mass="41453">MRDLIVFGEDFGGLPSSTQHIVARLSKTRRVIWINSIGLRKPRLNVNDISRAFNKLFGNSKRGYQTINVEPNIEVINIKTIPAPESRVARKLARTLMLQQLGPILEKRCIRQPILWTSLPTAADLAGHLGEHSVVYYCGDDFSSLAGVDHNVVSAHERRLTRKANLILAASKNLYAKFPEEKTAYLPHGVDVDLFSKKAPRANDLPNTGKPIAGFYGSLSKWLDYELINQVCRARSDWEFVFIGPNELTYYPLPQLKNVHYLGPKAHQELPSYSQHWDASLIPFKLNEQIRACNPLKLLEYLAAKTPIIATPFPALEVYSPHVNVAQTAQGFSTELSNVVGQVNHCEDLVNEHSWDSRAQVVNVLLESL</sequence>
<dbReference type="Pfam" id="PF13692">
    <property type="entry name" value="Glyco_trans_1_4"/>
    <property type="match status" value="1"/>
</dbReference>
<keyword evidence="2" id="KW-1185">Reference proteome</keyword>
<dbReference type="RefSeq" id="WP_237359648.1">
    <property type="nucleotide sequence ID" value="NZ_CAKLDM010000001.1"/>
</dbReference>
<dbReference type="Proteomes" id="UP000838748">
    <property type="component" value="Unassembled WGS sequence"/>
</dbReference>
<name>A0ABM8ZZ68_9VIBR</name>
<comment type="caution">
    <text evidence="1">The sequence shown here is derived from an EMBL/GenBank/DDBJ whole genome shotgun (WGS) entry which is preliminary data.</text>
</comment>
<protein>
    <recommendedName>
        <fullName evidence="3">Glycosyltransferase SypN</fullName>
    </recommendedName>
</protein>
<reference evidence="1" key="1">
    <citation type="submission" date="2021-11" db="EMBL/GenBank/DDBJ databases">
        <authorList>
            <person name="Rodrigo-Torres L."/>
            <person name="Arahal R. D."/>
            <person name="Lucena T."/>
        </authorList>
    </citation>
    <scope>NUCLEOTIDE SEQUENCE</scope>
    <source>
        <strain evidence="1">CECT 7928</strain>
    </source>
</reference>
<dbReference type="PANTHER" id="PTHR12526">
    <property type="entry name" value="GLYCOSYLTRANSFERASE"/>
    <property type="match status" value="1"/>
</dbReference>
<dbReference type="PANTHER" id="PTHR12526:SF630">
    <property type="entry name" value="GLYCOSYLTRANSFERASE"/>
    <property type="match status" value="1"/>
</dbReference>
<dbReference type="SUPFAM" id="SSF53756">
    <property type="entry name" value="UDP-Glycosyltransferase/glycogen phosphorylase"/>
    <property type="match status" value="1"/>
</dbReference>
<dbReference type="Gene3D" id="3.40.50.2000">
    <property type="entry name" value="Glycogen Phosphorylase B"/>
    <property type="match status" value="1"/>
</dbReference>